<dbReference type="Proteomes" id="UP000075903">
    <property type="component" value="Unassembled WGS sequence"/>
</dbReference>
<evidence type="ECO:0000256" key="3">
    <source>
        <dbReference type="ARBA" id="ARBA00021704"/>
    </source>
</evidence>
<organism evidence="13 14">
    <name type="scientific">Anopheles merus</name>
    <name type="common">Mosquito</name>
    <dbReference type="NCBI Taxonomy" id="30066"/>
    <lineage>
        <taxon>Eukaryota</taxon>
        <taxon>Metazoa</taxon>
        <taxon>Ecdysozoa</taxon>
        <taxon>Arthropoda</taxon>
        <taxon>Hexapoda</taxon>
        <taxon>Insecta</taxon>
        <taxon>Pterygota</taxon>
        <taxon>Neoptera</taxon>
        <taxon>Endopterygota</taxon>
        <taxon>Diptera</taxon>
        <taxon>Nematocera</taxon>
        <taxon>Culicoidea</taxon>
        <taxon>Culicidae</taxon>
        <taxon>Anophelinae</taxon>
        <taxon>Anopheles</taxon>
    </lineage>
</organism>
<feature type="domain" description="Tyrosine specific protein phosphatases" evidence="12">
    <location>
        <begin position="846"/>
        <end position="905"/>
    </location>
</feature>
<dbReference type="GO" id="GO:0030488">
    <property type="term" value="P:tRNA methylation"/>
    <property type="evidence" value="ECO:0007669"/>
    <property type="project" value="InterPro"/>
</dbReference>
<dbReference type="InterPro" id="IPR016130">
    <property type="entry name" value="Tyr_Pase_AS"/>
</dbReference>
<dbReference type="GO" id="GO:0005634">
    <property type="term" value="C:nucleus"/>
    <property type="evidence" value="ECO:0007669"/>
    <property type="project" value="UniProtKB-SubCell"/>
</dbReference>
<dbReference type="CDD" id="cd14498">
    <property type="entry name" value="DSP"/>
    <property type="match status" value="1"/>
</dbReference>
<dbReference type="InterPro" id="IPR020094">
    <property type="entry name" value="TruA/RsuA/RluB/E/F_N"/>
</dbReference>
<evidence type="ECO:0000256" key="2">
    <source>
        <dbReference type="ARBA" id="ARBA00008320"/>
    </source>
</evidence>
<dbReference type="InterPro" id="IPR029021">
    <property type="entry name" value="Prot-tyrosine_phosphatase-like"/>
</dbReference>
<sequence length="922" mass="105206">MTDKIKVGDYLIIQRQKYTKLQKFNNLNTTVNLGKDQIELRLAANHPFCTTFHLVPKQERGRRLYTLDALSTPSEIRNLKELLIKESGNDNRNIIDDRQSQALSTEEILKLREECESSSEVIGKLVENSKSFATKTEYSQEKYLKRKEKKYFEYITIRRPSIRLLTDIYWRLDPEKVLGVRFDTLSQIISYSGVCSVGNYLLYESGTNGLLPAAMLNSIGAETGGKLVHLHPGNVAQKQALFAMDYPAEQQARCVSVNIYSVLRHFYQDREGAKENEAQEPVVAEAKENETLEPVVAKAEDSTDGERAEEVNGTSKRKHEETQDGTAEDEPEAKQLKVDKQKQAWELENEAAASIMREKFDSLVIVAKEHPYSILKALLPFVKPSRPVVIFSTCREILTESYVDMKAEASVTYLRVTSNWMRQYQILPNRTHPDVTMSGSSGYLLTGGIQRKIDKSAGQFKDPHTVQGVIEEALLKLRPVNEPLLKLSSRTDTGVHALHNTVHVDLQRPNGKPYDSDRITKTLNRAFEKDGQSLRILSTVRVPASFHARLCAKSRTYLYRLAVLKSEYARESGRQQHPHARFIPIEEHDRCYFLGHPEFDINAFASVARMFEGMHDFRTFMAVAKGNPRQQEAMHSLRRIDQITVERGQTMTAAFNRERTERYYEFWDVRIRGRSFLYRQVRRMVGAWVAAAEGRITERDIYRMLTVPSQNSWCSNPTRPTMASFLEQLRNRKTQLQRTETTVTYMDGSRKIFRNNCEIDAPPRLGFIVDNSPDQVPACIVSQFLYLGSQDCVRPEVLEKYGITHVLSVGIETPPFDEWRTKGEQQQSRVETRFVECLDLPETNLAEVLAKTNAFIDGCRACGGRVLVHCNAGVSRSTSVVVGYLMERCDQSFMQAFGTVKSKRPCVQPNAGFIKQLKQLQS</sequence>
<dbReference type="VEuPathDB" id="VectorBase:AMEM21_009815"/>
<evidence type="ECO:0000313" key="14">
    <source>
        <dbReference type="Proteomes" id="UP000075903"/>
    </source>
</evidence>
<dbReference type="STRING" id="30066.A0A182UUY2"/>
<dbReference type="PROSITE" id="PS50056">
    <property type="entry name" value="TYR_PHOSPHATASE_2"/>
    <property type="match status" value="1"/>
</dbReference>
<dbReference type="InterPro" id="IPR000387">
    <property type="entry name" value="Tyr_Pase_dom"/>
</dbReference>
<dbReference type="EnsemblMetazoa" id="AMEM004092-RA">
    <property type="protein sequence ID" value="AMEM004092-PA"/>
    <property type="gene ID" value="AMEM004092"/>
</dbReference>
<dbReference type="GO" id="GO:0003723">
    <property type="term" value="F:RNA binding"/>
    <property type="evidence" value="ECO:0007669"/>
    <property type="project" value="InterPro"/>
</dbReference>
<feature type="domain" description="Tyrosine-protein phosphatase" evidence="11">
    <location>
        <begin position="776"/>
        <end position="922"/>
    </location>
</feature>
<comment type="subcellular location">
    <subcellularLocation>
        <location evidence="1">Nucleus</location>
    </subcellularLocation>
</comment>
<evidence type="ECO:0000313" key="13">
    <source>
        <dbReference type="EnsemblMetazoa" id="AMEM004092-PA"/>
    </source>
</evidence>
<evidence type="ECO:0000256" key="1">
    <source>
        <dbReference type="ARBA" id="ARBA00004123"/>
    </source>
</evidence>
<protein>
    <recommendedName>
        <fullName evidence="3">tRNA (adenine(58)-N(1))-methyltransferase non-catalytic subunit TRM6</fullName>
    </recommendedName>
    <alternativeName>
        <fullName evidence="9">tRNA(m1A58)-methyltransferase subunit TRM6</fullName>
    </alternativeName>
</protein>
<dbReference type="VEuPathDB" id="VectorBase:AMEM21_010772"/>
<evidence type="ECO:0000256" key="8">
    <source>
        <dbReference type="ARBA" id="ARBA00023242"/>
    </source>
</evidence>
<evidence type="ECO:0000256" key="6">
    <source>
        <dbReference type="ARBA" id="ARBA00022912"/>
    </source>
</evidence>
<dbReference type="VEuPathDB" id="VectorBase:AMEM21_003439"/>
<dbReference type="InterPro" id="IPR020095">
    <property type="entry name" value="PsdUridine_synth_TruA_C"/>
</dbReference>
<feature type="compositionally biased region" description="Basic and acidic residues" evidence="10">
    <location>
        <begin position="298"/>
        <end position="310"/>
    </location>
</feature>
<dbReference type="PANTHER" id="PTHR12945">
    <property type="entry name" value="TRANSLATION INITIATION FACTOR EIF3-RELATED"/>
    <property type="match status" value="1"/>
</dbReference>
<dbReference type="InterPro" id="IPR017423">
    <property type="entry name" value="TRM6"/>
</dbReference>
<dbReference type="PANTHER" id="PTHR12945:SF0">
    <property type="entry name" value="TRNA (ADENINE(58)-N(1))-METHYLTRANSFERASE NON-CATALYTIC SUBUNIT TRM6"/>
    <property type="match status" value="1"/>
</dbReference>
<dbReference type="Gene3D" id="3.30.70.580">
    <property type="entry name" value="Pseudouridine synthase I, catalytic domain, N-terminal subdomain"/>
    <property type="match status" value="1"/>
</dbReference>
<dbReference type="InterPro" id="IPR020422">
    <property type="entry name" value="TYR_PHOSPHATASE_DUAL_dom"/>
</dbReference>
<evidence type="ECO:0000256" key="5">
    <source>
        <dbReference type="ARBA" id="ARBA00022801"/>
    </source>
</evidence>
<evidence type="ECO:0000256" key="4">
    <source>
        <dbReference type="ARBA" id="ARBA00022694"/>
    </source>
</evidence>
<dbReference type="SUPFAM" id="SSF52799">
    <property type="entry name" value="(Phosphotyrosine protein) phosphatases II"/>
    <property type="match status" value="1"/>
</dbReference>
<dbReference type="Pfam" id="PF00782">
    <property type="entry name" value="DSPc"/>
    <property type="match status" value="1"/>
</dbReference>
<dbReference type="AlphaFoldDB" id="A0A182UUY2"/>
<dbReference type="GO" id="GO:0009982">
    <property type="term" value="F:pseudouridine synthase activity"/>
    <property type="evidence" value="ECO:0007669"/>
    <property type="project" value="InterPro"/>
</dbReference>
<dbReference type="GO" id="GO:0001522">
    <property type="term" value="P:pseudouridine synthesis"/>
    <property type="evidence" value="ECO:0007669"/>
    <property type="project" value="InterPro"/>
</dbReference>
<dbReference type="SUPFAM" id="SSF55120">
    <property type="entry name" value="Pseudouridine synthase"/>
    <property type="match status" value="1"/>
</dbReference>
<evidence type="ECO:0000259" key="12">
    <source>
        <dbReference type="PROSITE" id="PS50056"/>
    </source>
</evidence>
<dbReference type="InterPro" id="IPR000340">
    <property type="entry name" value="Dual-sp_phosphatase_cat-dom"/>
</dbReference>
<evidence type="ECO:0000256" key="9">
    <source>
        <dbReference type="ARBA" id="ARBA00032319"/>
    </source>
</evidence>
<dbReference type="VEuPathDB" id="VectorBase:AMEM004092"/>
<keyword evidence="14" id="KW-1185">Reference proteome</keyword>
<dbReference type="PROSITE" id="PS00383">
    <property type="entry name" value="TYR_PHOSPHATASE_1"/>
    <property type="match status" value="1"/>
</dbReference>
<proteinExistence type="inferred from homology"/>
<dbReference type="FunFam" id="3.90.190.10:FF:000261">
    <property type="entry name" value="MAP kinase phosphatase-1"/>
    <property type="match status" value="1"/>
</dbReference>
<dbReference type="GO" id="GO:0031515">
    <property type="term" value="C:tRNA (m1A) methyltransferase complex"/>
    <property type="evidence" value="ECO:0007669"/>
    <property type="project" value="InterPro"/>
</dbReference>
<reference evidence="13" key="1">
    <citation type="submission" date="2020-05" db="UniProtKB">
        <authorList>
            <consortium name="EnsemblMetazoa"/>
        </authorList>
    </citation>
    <scope>IDENTIFICATION</scope>
    <source>
        <strain evidence="13">MAF</strain>
    </source>
</reference>
<dbReference type="Gene3D" id="3.30.70.660">
    <property type="entry name" value="Pseudouridine synthase I, catalytic domain, C-terminal subdomain"/>
    <property type="match status" value="1"/>
</dbReference>
<keyword evidence="7" id="KW-0413">Isomerase</keyword>
<dbReference type="GO" id="GO:0004721">
    <property type="term" value="F:phosphoprotein phosphatase activity"/>
    <property type="evidence" value="ECO:0007669"/>
    <property type="project" value="UniProtKB-KW"/>
</dbReference>
<dbReference type="PROSITE" id="PS50054">
    <property type="entry name" value="TYR_PHOSPHATASE_DUAL"/>
    <property type="match status" value="1"/>
</dbReference>
<dbReference type="InterPro" id="IPR020103">
    <property type="entry name" value="PsdUridine_synth_cat_dom_sf"/>
</dbReference>
<dbReference type="SMART" id="SM00195">
    <property type="entry name" value="DSPc"/>
    <property type="match status" value="1"/>
</dbReference>
<keyword evidence="4" id="KW-0819">tRNA processing</keyword>
<dbReference type="Pfam" id="PF01416">
    <property type="entry name" value="PseudoU_synth_1"/>
    <property type="match status" value="1"/>
</dbReference>
<keyword evidence="5" id="KW-0378">Hydrolase</keyword>
<evidence type="ECO:0000256" key="7">
    <source>
        <dbReference type="ARBA" id="ARBA00023235"/>
    </source>
</evidence>
<name>A0A182UUY2_ANOME</name>
<evidence type="ECO:0000259" key="11">
    <source>
        <dbReference type="PROSITE" id="PS50054"/>
    </source>
</evidence>
<keyword evidence="6" id="KW-0904">Protein phosphatase</keyword>
<evidence type="ECO:0000256" key="10">
    <source>
        <dbReference type="SAM" id="MobiDB-lite"/>
    </source>
</evidence>
<dbReference type="Pfam" id="PF04189">
    <property type="entry name" value="Gcd10p"/>
    <property type="match status" value="1"/>
</dbReference>
<accession>A0A182UUY2</accession>
<keyword evidence="8" id="KW-0539">Nucleus</keyword>
<feature type="region of interest" description="Disordered" evidence="10">
    <location>
        <begin position="273"/>
        <end position="338"/>
    </location>
</feature>
<comment type="similarity">
    <text evidence="2">Belongs to the TRM6/GCD10 family.</text>
</comment>
<dbReference type="InterPro" id="IPR020097">
    <property type="entry name" value="PsdUridine_synth_TruA_a/b_dom"/>
</dbReference>
<dbReference type="Gene3D" id="3.90.190.10">
    <property type="entry name" value="Protein tyrosine phosphatase superfamily"/>
    <property type="match status" value="1"/>
</dbReference>